<evidence type="ECO:0000256" key="2">
    <source>
        <dbReference type="ARBA" id="ARBA00022491"/>
    </source>
</evidence>
<dbReference type="Pfam" id="PF02599">
    <property type="entry name" value="CsrA"/>
    <property type="match status" value="1"/>
</dbReference>
<keyword evidence="2 5" id="KW-0678">Repressor</keyword>
<dbReference type="GO" id="GO:0044781">
    <property type="term" value="P:bacterial-type flagellum organization"/>
    <property type="evidence" value="ECO:0007669"/>
    <property type="project" value="UniProtKB-KW"/>
</dbReference>
<dbReference type="FunFam" id="2.60.40.4380:FF:000002">
    <property type="entry name" value="Translational regulator CsrA"/>
    <property type="match status" value="1"/>
</dbReference>
<dbReference type="GO" id="GO:1902208">
    <property type="term" value="P:regulation of bacterial-type flagellum assembly"/>
    <property type="evidence" value="ECO:0007669"/>
    <property type="project" value="UniProtKB-UniRule"/>
</dbReference>
<dbReference type="GO" id="GO:0045947">
    <property type="term" value="P:negative regulation of translational initiation"/>
    <property type="evidence" value="ECO:0007669"/>
    <property type="project" value="UniProtKB-UniRule"/>
</dbReference>
<evidence type="ECO:0000256" key="4">
    <source>
        <dbReference type="ARBA" id="ARBA00022884"/>
    </source>
</evidence>
<evidence type="ECO:0000256" key="3">
    <source>
        <dbReference type="ARBA" id="ARBA00022845"/>
    </source>
</evidence>
<comment type="subcellular location">
    <subcellularLocation>
        <location evidence="5">Cytoplasm</location>
    </subcellularLocation>
</comment>
<dbReference type="GO" id="GO:0005829">
    <property type="term" value="C:cytosol"/>
    <property type="evidence" value="ECO:0007669"/>
    <property type="project" value="TreeGrafter"/>
</dbReference>
<dbReference type="NCBIfam" id="NF002469">
    <property type="entry name" value="PRK01712.1"/>
    <property type="match status" value="1"/>
</dbReference>
<dbReference type="Gene3D" id="2.60.40.4380">
    <property type="entry name" value="Translational regulator CsrA"/>
    <property type="match status" value="1"/>
</dbReference>
<accession>A0A917D8T7</accession>
<keyword evidence="7" id="KW-1185">Reference proteome</keyword>
<comment type="subunit">
    <text evidence="5">Homodimer; the beta-strands of each monomer intercalate to form a hydrophobic core, while the alpha-helices form wings that extend away from the core.</text>
</comment>
<dbReference type="HAMAP" id="MF_00167">
    <property type="entry name" value="CsrA"/>
    <property type="match status" value="1"/>
</dbReference>
<proteinExistence type="inferred from homology"/>
<evidence type="ECO:0000256" key="1">
    <source>
        <dbReference type="ARBA" id="ARBA00022490"/>
    </source>
</evidence>
<dbReference type="AlphaFoldDB" id="A0A917D8T7"/>
<dbReference type="PANTHER" id="PTHR34984:SF1">
    <property type="entry name" value="CARBON STORAGE REGULATOR"/>
    <property type="match status" value="1"/>
</dbReference>
<keyword evidence="1 5" id="KW-0963">Cytoplasm</keyword>
<sequence>MLVLSRKKNQSIMIGDQVELKILSVEGDQVKIGIVAPKSVKVHRTEVFEAIKAQNEKSLTISLDVLDQLNFKKND</sequence>
<keyword evidence="5" id="KW-1005">Bacterial flagellum biogenesis</keyword>
<gene>
    <name evidence="5 6" type="primary">csrA</name>
    <name evidence="6" type="ORF">GCM10007425_04420</name>
</gene>
<reference evidence="6" key="2">
    <citation type="submission" date="2020-09" db="EMBL/GenBank/DDBJ databases">
        <authorList>
            <person name="Sun Q."/>
            <person name="Zhou Y."/>
        </authorList>
    </citation>
    <scope>NUCLEOTIDE SEQUENCE</scope>
    <source>
        <strain evidence="6">CGMCC 1.15760</strain>
    </source>
</reference>
<dbReference type="InterPro" id="IPR036107">
    <property type="entry name" value="CsrA_sf"/>
</dbReference>
<reference evidence="6" key="1">
    <citation type="journal article" date="2014" name="Int. J. Syst. Evol. Microbiol.">
        <title>Complete genome sequence of Corynebacterium casei LMG S-19264T (=DSM 44701T), isolated from a smear-ripened cheese.</title>
        <authorList>
            <consortium name="US DOE Joint Genome Institute (JGI-PGF)"/>
            <person name="Walter F."/>
            <person name="Albersmeier A."/>
            <person name="Kalinowski J."/>
            <person name="Ruckert C."/>
        </authorList>
    </citation>
    <scope>NUCLEOTIDE SEQUENCE</scope>
    <source>
        <strain evidence="6">CGMCC 1.15760</strain>
    </source>
</reference>
<dbReference type="GO" id="GO:0048027">
    <property type="term" value="F:mRNA 5'-UTR binding"/>
    <property type="evidence" value="ECO:0007669"/>
    <property type="project" value="UniProtKB-UniRule"/>
</dbReference>
<organism evidence="6 7">
    <name type="scientific">Lysinibacillus alkalisoli</name>
    <dbReference type="NCBI Taxonomy" id="1911548"/>
    <lineage>
        <taxon>Bacteria</taxon>
        <taxon>Bacillati</taxon>
        <taxon>Bacillota</taxon>
        <taxon>Bacilli</taxon>
        <taxon>Bacillales</taxon>
        <taxon>Bacillaceae</taxon>
        <taxon>Lysinibacillus</taxon>
    </lineage>
</organism>
<dbReference type="RefSeq" id="WP_188613377.1">
    <property type="nucleotide sequence ID" value="NZ_BMJT01000001.1"/>
</dbReference>
<dbReference type="Proteomes" id="UP000616608">
    <property type="component" value="Unassembled WGS sequence"/>
</dbReference>
<comment type="function">
    <text evidence="5">A translational regulator that binds mRNA to regulate translation initiation and/or mRNA stability. Usually binds in the 5'-UTR at or near the Shine-Dalgarno sequence preventing ribosome-binding, thus repressing translation. Its main target seems to be the major flagellin gene, while its function is anatagonized by FliW.</text>
</comment>
<dbReference type="GO" id="GO:0006402">
    <property type="term" value="P:mRNA catabolic process"/>
    <property type="evidence" value="ECO:0007669"/>
    <property type="project" value="InterPro"/>
</dbReference>
<name>A0A917D8T7_9BACI</name>
<comment type="similarity">
    <text evidence="5">Belongs to the CsrA/RsmA family.</text>
</comment>
<keyword evidence="3 5" id="KW-0810">Translation regulation</keyword>
<dbReference type="GO" id="GO:0006109">
    <property type="term" value="P:regulation of carbohydrate metabolic process"/>
    <property type="evidence" value="ECO:0007669"/>
    <property type="project" value="InterPro"/>
</dbReference>
<dbReference type="PANTHER" id="PTHR34984">
    <property type="entry name" value="CARBON STORAGE REGULATOR"/>
    <property type="match status" value="1"/>
</dbReference>
<evidence type="ECO:0000256" key="5">
    <source>
        <dbReference type="HAMAP-Rule" id="MF_00167"/>
    </source>
</evidence>
<keyword evidence="4 5" id="KW-0694">RNA-binding</keyword>
<evidence type="ECO:0000313" key="6">
    <source>
        <dbReference type="EMBL" id="GGG13226.1"/>
    </source>
</evidence>
<evidence type="ECO:0000313" key="7">
    <source>
        <dbReference type="Proteomes" id="UP000616608"/>
    </source>
</evidence>
<dbReference type="EMBL" id="BMJT01000001">
    <property type="protein sequence ID" value="GGG13226.1"/>
    <property type="molecule type" value="Genomic_DNA"/>
</dbReference>
<protein>
    <recommendedName>
        <fullName evidence="5">Translational regulator CsrA</fullName>
    </recommendedName>
</protein>
<dbReference type="SUPFAM" id="SSF117130">
    <property type="entry name" value="CsrA-like"/>
    <property type="match status" value="1"/>
</dbReference>
<dbReference type="InterPro" id="IPR003751">
    <property type="entry name" value="CsrA"/>
</dbReference>
<comment type="caution">
    <text evidence="6">The sequence shown here is derived from an EMBL/GenBank/DDBJ whole genome shotgun (WGS) entry which is preliminary data.</text>
</comment>
<dbReference type="NCBIfam" id="TIGR00202">
    <property type="entry name" value="csrA"/>
    <property type="match status" value="1"/>
</dbReference>